<accession>A0ABP9KZ51</accession>
<protein>
    <recommendedName>
        <fullName evidence="3">RiboL-PSP-HEPN domain-containing protein</fullName>
    </recommendedName>
</protein>
<reference evidence="2" key="1">
    <citation type="journal article" date="2019" name="Int. J. Syst. Evol. Microbiol.">
        <title>The Global Catalogue of Microorganisms (GCM) 10K type strain sequencing project: providing services to taxonomists for standard genome sequencing and annotation.</title>
        <authorList>
            <consortium name="The Broad Institute Genomics Platform"/>
            <consortium name="The Broad Institute Genome Sequencing Center for Infectious Disease"/>
            <person name="Wu L."/>
            <person name="Ma J."/>
        </authorList>
    </citation>
    <scope>NUCLEOTIDE SEQUENCE [LARGE SCALE GENOMIC DNA]</scope>
    <source>
        <strain evidence="2">JCM 18298</strain>
    </source>
</reference>
<organism evidence="1 2">
    <name type="scientific">Nocardia callitridis</name>
    <dbReference type="NCBI Taxonomy" id="648753"/>
    <lineage>
        <taxon>Bacteria</taxon>
        <taxon>Bacillati</taxon>
        <taxon>Actinomycetota</taxon>
        <taxon>Actinomycetes</taxon>
        <taxon>Mycobacteriales</taxon>
        <taxon>Nocardiaceae</taxon>
        <taxon>Nocardia</taxon>
    </lineage>
</organism>
<evidence type="ECO:0000313" key="1">
    <source>
        <dbReference type="EMBL" id="GAA5066732.1"/>
    </source>
</evidence>
<dbReference type="RefSeq" id="WP_345499099.1">
    <property type="nucleotide sequence ID" value="NZ_BAABJM010000007.1"/>
</dbReference>
<comment type="caution">
    <text evidence="1">The sequence shown here is derived from an EMBL/GenBank/DDBJ whole genome shotgun (WGS) entry which is preliminary data.</text>
</comment>
<evidence type="ECO:0008006" key="3">
    <source>
        <dbReference type="Google" id="ProtNLM"/>
    </source>
</evidence>
<gene>
    <name evidence="1" type="ORF">GCM10023318_55250</name>
</gene>
<name>A0ABP9KZ51_9NOCA</name>
<proteinExistence type="predicted"/>
<dbReference type="EMBL" id="BAABJM010000007">
    <property type="protein sequence ID" value="GAA5066732.1"/>
    <property type="molecule type" value="Genomic_DNA"/>
</dbReference>
<dbReference type="Proteomes" id="UP001500603">
    <property type="component" value="Unassembled WGS sequence"/>
</dbReference>
<sequence>MHDEAAEAVALQAGAPSDPVVVLFQSALIRARQLDKGNAQSGSLGNDFYILDIALWDDLGVKYPTRKKQWQGTLDELNKARNAIAHRNDDQLAKVKAGQPLNLRTFKKWRSSLHGAASDFDNVVGAYLKDSAAIGWQA</sequence>
<evidence type="ECO:0000313" key="2">
    <source>
        <dbReference type="Proteomes" id="UP001500603"/>
    </source>
</evidence>
<keyword evidence="2" id="KW-1185">Reference proteome</keyword>